<name>A0A0F8Z9H6_9ZZZZ</name>
<comment type="caution">
    <text evidence="1">The sequence shown here is derived from an EMBL/GenBank/DDBJ whole genome shotgun (WGS) entry which is preliminary data.</text>
</comment>
<evidence type="ECO:0000313" key="1">
    <source>
        <dbReference type="EMBL" id="KKK90363.1"/>
    </source>
</evidence>
<gene>
    <name evidence="1" type="ORF">LCGC14_2723760</name>
</gene>
<dbReference type="EMBL" id="LAZR01049134">
    <property type="protein sequence ID" value="KKK90363.1"/>
    <property type="molecule type" value="Genomic_DNA"/>
</dbReference>
<organism evidence="1">
    <name type="scientific">marine sediment metagenome</name>
    <dbReference type="NCBI Taxonomy" id="412755"/>
    <lineage>
        <taxon>unclassified sequences</taxon>
        <taxon>metagenomes</taxon>
        <taxon>ecological metagenomes</taxon>
    </lineage>
</organism>
<accession>A0A0F8Z9H6</accession>
<dbReference type="AlphaFoldDB" id="A0A0F8Z9H6"/>
<reference evidence="1" key="1">
    <citation type="journal article" date="2015" name="Nature">
        <title>Complex archaea that bridge the gap between prokaryotes and eukaryotes.</title>
        <authorList>
            <person name="Spang A."/>
            <person name="Saw J.H."/>
            <person name="Jorgensen S.L."/>
            <person name="Zaremba-Niedzwiedzka K."/>
            <person name="Martijn J."/>
            <person name="Lind A.E."/>
            <person name="van Eijk R."/>
            <person name="Schleper C."/>
            <person name="Guy L."/>
            <person name="Ettema T.J."/>
        </authorList>
    </citation>
    <scope>NUCLEOTIDE SEQUENCE</scope>
</reference>
<protein>
    <submittedName>
        <fullName evidence="1">Uncharacterized protein</fullName>
    </submittedName>
</protein>
<sequence length="64" mass="7626">MSEKVQELIDILTKNQEMLDSKKRIKLRHFVADLNFSLLAIFERIKTFINTEPEKKEISPQMFT</sequence>
<proteinExistence type="predicted"/>